<feature type="region of interest" description="Disordered" evidence="1">
    <location>
        <begin position="54"/>
        <end position="79"/>
    </location>
</feature>
<dbReference type="EMBL" id="CP000698">
    <property type="protein sequence ID" value="ABQ28285.1"/>
    <property type="molecule type" value="Genomic_DNA"/>
</dbReference>
<feature type="transmembrane region" description="Helical" evidence="2">
    <location>
        <begin position="169"/>
        <end position="187"/>
    </location>
</feature>
<feature type="transmembrane region" description="Helical" evidence="2">
    <location>
        <begin position="270"/>
        <end position="292"/>
    </location>
</feature>
<dbReference type="STRING" id="351605.Gura_4142"/>
<dbReference type="InterPro" id="IPR010295">
    <property type="entry name" value="DUF898"/>
</dbReference>
<name>A5G917_GEOUR</name>
<dbReference type="AlphaFoldDB" id="A5G917"/>
<accession>A5G917</accession>
<feature type="transmembrane region" description="Helical" evidence="2">
    <location>
        <begin position="139"/>
        <end position="163"/>
    </location>
</feature>
<evidence type="ECO:0000256" key="2">
    <source>
        <dbReference type="SAM" id="Phobius"/>
    </source>
</evidence>
<dbReference type="HOGENOM" id="CLU_049287_0_0_7"/>
<dbReference type="InterPro" id="IPR011723">
    <property type="entry name" value="Znf/thioredoxin_put"/>
</dbReference>
<feature type="transmembrane region" description="Helical" evidence="2">
    <location>
        <begin position="97"/>
        <end position="118"/>
    </location>
</feature>
<evidence type="ECO:0000313" key="5">
    <source>
        <dbReference type="Proteomes" id="UP000006695"/>
    </source>
</evidence>
<protein>
    <recommendedName>
        <fullName evidence="3">Zinc finger/thioredoxin putative domain-containing protein</fullName>
    </recommendedName>
</protein>
<keyword evidence="2" id="KW-1133">Transmembrane helix</keyword>
<dbReference type="KEGG" id="gur:Gura_4142"/>
<evidence type="ECO:0000259" key="3">
    <source>
        <dbReference type="Pfam" id="PF13717"/>
    </source>
</evidence>
<dbReference type="Proteomes" id="UP000006695">
    <property type="component" value="Chromosome"/>
</dbReference>
<organism evidence="4 5">
    <name type="scientific">Geotalea uraniireducens (strain Rf4)</name>
    <name type="common">Geobacter uraniireducens</name>
    <dbReference type="NCBI Taxonomy" id="351605"/>
    <lineage>
        <taxon>Bacteria</taxon>
        <taxon>Pseudomonadati</taxon>
        <taxon>Thermodesulfobacteriota</taxon>
        <taxon>Desulfuromonadia</taxon>
        <taxon>Geobacterales</taxon>
        <taxon>Geobacteraceae</taxon>
        <taxon>Geotalea</taxon>
    </lineage>
</organism>
<dbReference type="Pfam" id="PF05987">
    <property type="entry name" value="DUF898"/>
    <property type="match status" value="1"/>
</dbReference>
<feature type="transmembrane region" description="Helical" evidence="2">
    <location>
        <begin position="365"/>
        <end position="386"/>
    </location>
</feature>
<sequence>MPRVTIICPHCSFSREMDDAAIPAGVTRATCPKCRQGFGLSEAIRPLAVVSPPQPPLAQAAPPPLEPPAAVPKPNVPPNPRPKTLRFSFSGNARDYFGIWIVNTLLKIVTVGIYSAWAKVRKRRYFYGNTMLNNTVFEYLAEPMALFKGWLIAATFFLLYSVGSKVNPMLASVLGIVFFIGTPWLIVRSRVFNMRNSAHRNIRFTFQPDYREAYVVFAGLPFLIPFTLGFIVPYMVYRQKKFFVEQSGYGRTRCTFDATVKEFYLVFLKAAGGFVLLIAGLILAAYFLSATFRELSPLFLDGSGLDKKTQQKGAVAMVFIIFAVLNLFYIYFAVYVQTALANLTWGGTRIRNSRFSSTLRVRDMAWLYLSSAAAIFLSLGLLIPWASIRITRYRLKNLSLNLNDDMEGFLGWGHAGVGSAGEEIGDMFGIDVGL</sequence>
<dbReference type="RefSeq" id="WP_011940918.1">
    <property type="nucleotide sequence ID" value="NC_009483.1"/>
</dbReference>
<evidence type="ECO:0000313" key="4">
    <source>
        <dbReference type="EMBL" id="ABQ28285.1"/>
    </source>
</evidence>
<proteinExistence type="predicted"/>
<keyword evidence="2" id="KW-0812">Transmembrane</keyword>
<feature type="domain" description="Zinc finger/thioredoxin putative" evidence="3">
    <location>
        <begin position="6"/>
        <end position="38"/>
    </location>
</feature>
<evidence type="ECO:0000256" key="1">
    <source>
        <dbReference type="SAM" id="MobiDB-lite"/>
    </source>
</evidence>
<feature type="transmembrane region" description="Helical" evidence="2">
    <location>
        <begin position="213"/>
        <end position="237"/>
    </location>
</feature>
<feature type="transmembrane region" description="Helical" evidence="2">
    <location>
        <begin position="313"/>
        <end position="336"/>
    </location>
</feature>
<dbReference type="OrthoDB" id="9765721at2"/>
<keyword evidence="2" id="KW-0472">Membrane</keyword>
<gene>
    <name evidence="4" type="ordered locus">Gura_4142</name>
</gene>
<reference evidence="4 5" key="1">
    <citation type="submission" date="2007-05" db="EMBL/GenBank/DDBJ databases">
        <title>Complete sequence of Geobacter uraniireducens Rf4.</title>
        <authorList>
            <consortium name="US DOE Joint Genome Institute"/>
            <person name="Copeland A."/>
            <person name="Lucas S."/>
            <person name="Lapidus A."/>
            <person name="Barry K."/>
            <person name="Detter J.C."/>
            <person name="Glavina del Rio T."/>
            <person name="Hammon N."/>
            <person name="Israni S."/>
            <person name="Dalin E."/>
            <person name="Tice H."/>
            <person name="Pitluck S."/>
            <person name="Chertkov O."/>
            <person name="Brettin T."/>
            <person name="Bruce D."/>
            <person name="Han C."/>
            <person name="Schmutz J."/>
            <person name="Larimer F."/>
            <person name="Land M."/>
            <person name="Hauser L."/>
            <person name="Kyrpides N."/>
            <person name="Mikhailova N."/>
            <person name="Shelobolina E."/>
            <person name="Aklujkar M."/>
            <person name="Lovley D."/>
            <person name="Richardson P."/>
        </authorList>
    </citation>
    <scope>NUCLEOTIDE SEQUENCE [LARGE SCALE GENOMIC DNA]</scope>
    <source>
        <strain evidence="5">ATCC BAA-1134 / JCM 13001 / Rf4</strain>
    </source>
</reference>
<dbReference type="Pfam" id="PF13717">
    <property type="entry name" value="Zn_ribbon_4"/>
    <property type="match status" value="1"/>
</dbReference>
<keyword evidence="5" id="KW-1185">Reference proteome</keyword>